<keyword evidence="4" id="KW-0460">Magnesium</keyword>
<evidence type="ECO:0000313" key="6">
    <source>
        <dbReference type="EMBL" id="CAG7838263.1"/>
    </source>
</evidence>
<keyword evidence="4" id="KW-0831">Ubiquinone biosynthesis</keyword>
<accession>A0A8J2LLU6</accession>
<dbReference type="HAMAP" id="MF_00472">
    <property type="entry name" value="UbiG"/>
    <property type="match status" value="1"/>
</dbReference>
<dbReference type="UniPathway" id="UPA00232"/>
<feature type="binding site" evidence="4">
    <location>
        <position position="139"/>
    </location>
    <ligand>
        <name>S-adenosyl-L-methionine</name>
        <dbReference type="ChEBI" id="CHEBI:59789"/>
    </ligand>
</feature>
<gene>
    <name evidence="6" type="ORF">AFUS01_LOCUS47250</name>
</gene>
<dbReference type="EC" id="2.1.1.-" evidence="4"/>
<dbReference type="AlphaFoldDB" id="A0A8J2LLU6"/>
<dbReference type="EMBL" id="CAJVCH010571686">
    <property type="protein sequence ID" value="CAG7838263.1"/>
    <property type="molecule type" value="Genomic_DNA"/>
</dbReference>
<feature type="binding site" evidence="4">
    <location>
        <position position="140"/>
    </location>
    <ligand>
        <name>Mg(2+)</name>
        <dbReference type="ChEBI" id="CHEBI:18420"/>
    </ligand>
</feature>
<dbReference type="GO" id="GO:0032259">
    <property type="term" value="P:methylation"/>
    <property type="evidence" value="ECO:0007669"/>
    <property type="project" value="UniProtKB-KW"/>
</dbReference>
<evidence type="ECO:0000313" key="7">
    <source>
        <dbReference type="Proteomes" id="UP000708208"/>
    </source>
</evidence>
<feature type="binding site" evidence="4">
    <location>
        <position position="144"/>
    </location>
    <ligand>
        <name>Mg(2+)</name>
        <dbReference type="ChEBI" id="CHEBI:18420"/>
    </ligand>
</feature>
<comment type="caution">
    <text evidence="6">The sequence shown here is derived from an EMBL/GenBank/DDBJ whole genome shotgun (WGS) entry which is preliminary data.</text>
</comment>
<comment type="catalytic activity">
    <reaction evidence="4">
        <text>a 3-demethylubiquinone + S-adenosyl-L-methionine = a ubiquinone + S-adenosyl-L-homocysteine</text>
        <dbReference type="Rhea" id="RHEA:81215"/>
        <dbReference type="Rhea" id="RHEA-COMP:9565"/>
        <dbReference type="Rhea" id="RHEA-COMP:19654"/>
        <dbReference type="ChEBI" id="CHEBI:16389"/>
        <dbReference type="ChEBI" id="CHEBI:57856"/>
        <dbReference type="ChEBI" id="CHEBI:59789"/>
        <dbReference type="ChEBI" id="CHEBI:231825"/>
    </reaction>
</comment>
<comment type="caution">
    <text evidence="4">Lacks conserved residue(s) required for the propagation of feature annotation.</text>
</comment>
<dbReference type="Proteomes" id="UP000708208">
    <property type="component" value="Unassembled WGS sequence"/>
</dbReference>
<comment type="catalytic activity">
    <reaction evidence="4">
        <text>a 3-demethylubiquinol + S-adenosyl-L-methionine = a ubiquinol + S-adenosyl-L-homocysteine + H(+)</text>
        <dbReference type="Rhea" id="RHEA:44380"/>
        <dbReference type="Rhea" id="RHEA-COMP:9566"/>
        <dbReference type="Rhea" id="RHEA-COMP:10914"/>
        <dbReference type="ChEBI" id="CHEBI:15378"/>
        <dbReference type="ChEBI" id="CHEBI:17976"/>
        <dbReference type="ChEBI" id="CHEBI:57856"/>
        <dbReference type="ChEBI" id="CHEBI:59789"/>
        <dbReference type="ChEBI" id="CHEBI:84422"/>
        <dbReference type="EC" id="2.1.1.64"/>
    </reaction>
</comment>
<dbReference type="GO" id="GO:0046872">
    <property type="term" value="F:metal ion binding"/>
    <property type="evidence" value="ECO:0007669"/>
    <property type="project" value="UniProtKB-KW"/>
</dbReference>
<comment type="function">
    <text evidence="4">O-methyltransferase required for two non-consecutive steps during ubiquinone biosynthesis. Catalyzes the 2 O-methylation of 3,4-dihydroxy-5-(all-trans-polyprenyl)benzoic acid into 4-hydroxy-3-methoxy-5-(all-trans-polyprenyl)benzoic acid. Also catalyzes the last step of ubiquinone biosynthesis by mediating methylation of 3-demethylubiquinone into ubiquinone. Also able to mediate the methylation of 3-demethylubiquinol into ubiquinol.</text>
</comment>
<dbReference type="OrthoDB" id="3265906at2759"/>
<dbReference type="GO" id="GO:0010420">
    <property type="term" value="F:polyprenyldihydroxybenzoate methyltransferase activity"/>
    <property type="evidence" value="ECO:0007669"/>
    <property type="project" value="UniProtKB-UniRule"/>
</dbReference>
<keyword evidence="1 4" id="KW-0489">Methyltransferase</keyword>
<dbReference type="CDD" id="cd02440">
    <property type="entry name" value="AdoMet_MTases"/>
    <property type="match status" value="1"/>
</dbReference>
<protein>
    <recommendedName>
        <fullName evidence="4">Ubiquinone biosynthesis O-methyltransferase, mitochondrial</fullName>
    </recommendedName>
    <alternativeName>
        <fullName evidence="4">3-demethylubiquinol 3-O-methyltransferase</fullName>
        <ecNumber evidence="4">2.1.1.64</ecNumber>
    </alternativeName>
    <alternativeName>
        <fullName evidence="4">3-demethylubiquinone 3-O-methyltransferase</fullName>
        <ecNumber evidence="4">2.1.1.-</ecNumber>
    </alternativeName>
    <alternativeName>
        <fullName evidence="4">Polyprenyldihydroxybenzoate methyltransferase</fullName>
        <ecNumber evidence="4">2.1.1.114</ecNumber>
    </alternativeName>
</protein>
<dbReference type="PANTHER" id="PTHR43464:SF19">
    <property type="entry name" value="UBIQUINONE BIOSYNTHESIS O-METHYLTRANSFERASE, MITOCHONDRIAL"/>
    <property type="match status" value="1"/>
</dbReference>
<keyword evidence="2 4" id="KW-0808">Transferase</keyword>
<keyword evidence="4" id="KW-0999">Mitochondrion inner membrane</keyword>
<keyword evidence="7" id="KW-1185">Reference proteome</keyword>
<dbReference type="NCBIfam" id="TIGR01983">
    <property type="entry name" value="UbiG"/>
    <property type="match status" value="1"/>
</dbReference>
<name>A0A8J2LLU6_9HEXA</name>
<dbReference type="InterPro" id="IPR010233">
    <property type="entry name" value="UbiG_MeTrfase"/>
</dbReference>
<evidence type="ECO:0000259" key="5">
    <source>
        <dbReference type="Pfam" id="PF08241"/>
    </source>
</evidence>
<evidence type="ECO:0000256" key="1">
    <source>
        <dbReference type="ARBA" id="ARBA00022603"/>
    </source>
</evidence>
<keyword evidence="4" id="KW-0472">Membrane</keyword>
<comment type="cofactor">
    <cofactor evidence="4">
        <name>Mg(2+)</name>
        <dbReference type="ChEBI" id="CHEBI:18420"/>
    </cofactor>
</comment>
<evidence type="ECO:0000256" key="4">
    <source>
        <dbReference type="HAMAP-Rule" id="MF_03190"/>
    </source>
</evidence>
<feature type="binding site" evidence="4">
    <location>
        <position position="55"/>
    </location>
    <ligand>
        <name>S-adenosyl-L-methionine</name>
        <dbReference type="ChEBI" id="CHEBI:59789"/>
    </ligand>
</feature>
<dbReference type="GO" id="GO:0031314">
    <property type="term" value="C:extrinsic component of mitochondrial inner membrane"/>
    <property type="evidence" value="ECO:0007669"/>
    <property type="project" value="UniProtKB-UniRule"/>
</dbReference>
<sequence length="251" mass="28164">MLRLGLFRGSNFARRAYGSNSTALKEEIDKFRNVANTWWDVNGGFKPLHSMNSLRIPFIQDGLINSGRLKRLEYPKPLKGIHPLARLGATVTGLDATEESIAVAKSHNVNNLNINYIFSTSEKFLEENPDASFDAIVASEVIEHVDNPELFLKTASKLLKPNGSLFLTTVNRTRTSYLAAIIAAEYVLGIVPKGTHEWNRFRTPEEIQVMLSNCDVETRMIHGMSYNPISNNWSWTRGTSVDYALHAVKPN</sequence>
<evidence type="ECO:0000256" key="2">
    <source>
        <dbReference type="ARBA" id="ARBA00022679"/>
    </source>
</evidence>
<dbReference type="InterPro" id="IPR013216">
    <property type="entry name" value="Methyltransf_11"/>
</dbReference>
<comment type="subcellular location">
    <subcellularLocation>
        <location evidence="4">Mitochondrion inner membrane</location>
        <topology evidence="4">Peripheral membrane protein</topology>
        <orientation evidence="4">Matrix side</orientation>
    </subcellularLocation>
</comment>
<dbReference type="EC" id="2.1.1.64" evidence="4"/>
<feature type="binding site" evidence="4">
    <location>
        <position position="95"/>
    </location>
    <ligand>
        <name>S-adenosyl-L-methionine</name>
        <dbReference type="ChEBI" id="CHEBI:59789"/>
    </ligand>
</feature>
<evidence type="ECO:0000256" key="3">
    <source>
        <dbReference type="ARBA" id="ARBA00022691"/>
    </source>
</evidence>
<reference evidence="6" key="1">
    <citation type="submission" date="2021-06" db="EMBL/GenBank/DDBJ databases">
        <authorList>
            <person name="Hodson N. C."/>
            <person name="Mongue J. A."/>
            <person name="Jaron S. K."/>
        </authorList>
    </citation>
    <scope>NUCLEOTIDE SEQUENCE</scope>
</reference>
<comment type="pathway">
    <text evidence="4">Cofactor biosynthesis; ubiquinone biosynthesis.</text>
</comment>
<comment type="subunit">
    <text evidence="4">Component of a multi-subunit COQ enzyme complex.</text>
</comment>
<organism evidence="6 7">
    <name type="scientific">Allacma fusca</name>
    <dbReference type="NCBI Taxonomy" id="39272"/>
    <lineage>
        <taxon>Eukaryota</taxon>
        <taxon>Metazoa</taxon>
        <taxon>Ecdysozoa</taxon>
        <taxon>Arthropoda</taxon>
        <taxon>Hexapoda</taxon>
        <taxon>Collembola</taxon>
        <taxon>Symphypleona</taxon>
        <taxon>Sminthuridae</taxon>
        <taxon>Allacma</taxon>
    </lineage>
</organism>
<dbReference type="EC" id="2.1.1.114" evidence="4"/>
<dbReference type="GO" id="GO:0061542">
    <property type="term" value="F:3-demethylubiquinol 3-O-methyltransferase activity"/>
    <property type="evidence" value="ECO:0007669"/>
    <property type="project" value="UniProtKB-UniRule"/>
</dbReference>
<comment type="catalytic activity">
    <reaction evidence="4">
        <text>a 3,4-dihydroxy-5-(all-trans-polyprenyl)benzoate + S-adenosyl-L-methionine = a 4-hydroxy-3-methoxy-5-(all-trans-polyprenyl)benzoate + S-adenosyl-L-homocysteine + H(+)</text>
        <dbReference type="Rhea" id="RHEA:44452"/>
        <dbReference type="Rhea" id="RHEA-COMP:10930"/>
        <dbReference type="Rhea" id="RHEA-COMP:10931"/>
        <dbReference type="ChEBI" id="CHEBI:15378"/>
        <dbReference type="ChEBI" id="CHEBI:57856"/>
        <dbReference type="ChEBI" id="CHEBI:59789"/>
        <dbReference type="ChEBI" id="CHEBI:64694"/>
        <dbReference type="ChEBI" id="CHEBI:84443"/>
        <dbReference type="EC" id="2.1.1.114"/>
    </reaction>
</comment>
<comment type="similarity">
    <text evidence="4">Belongs to the class I-like SAM-binding methyltransferase superfamily. UbiG/COQ3 family.</text>
</comment>
<keyword evidence="3 4" id="KW-0949">S-adenosyl-L-methionine</keyword>
<dbReference type="PANTHER" id="PTHR43464">
    <property type="entry name" value="METHYLTRANSFERASE"/>
    <property type="match status" value="1"/>
</dbReference>
<proteinExistence type="inferred from homology"/>
<keyword evidence="4" id="KW-0496">Mitochondrion</keyword>
<feature type="binding site" evidence="4">
    <location>
        <position position="143"/>
    </location>
    <ligand>
        <name>Mg(2+)</name>
        <dbReference type="ChEBI" id="CHEBI:18420"/>
    </ligand>
</feature>
<keyword evidence="4" id="KW-0479">Metal-binding</keyword>
<dbReference type="Pfam" id="PF08241">
    <property type="entry name" value="Methyltransf_11"/>
    <property type="match status" value="1"/>
</dbReference>
<feature type="domain" description="Methyltransferase type 11" evidence="5">
    <location>
        <begin position="83"/>
        <end position="166"/>
    </location>
</feature>